<dbReference type="Proteomes" id="UP001605036">
    <property type="component" value="Unassembled WGS sequence"/>
</dbReference>
<evidence type="ECO:0000313" key="3">
    <source>
        <dbReference type="Proteomes" id="UP001605036"/>
    </source>
</evidence>
<proteinExistence type="predicted"/>
<feature type="region of interest" description="Disordered" evidence="1">
    <location>
        <begin position="176"/>
        <end position="234"/>
    </location>
</feature>
<protein>
    <recommendedName>
        <fullName evidence="4">Myb-like domain-containing protein</fullName>
    </recommendedName>
</protein>
<evidence type="ECO:0008006" key="4">
    <source>
        <dbReference type="Google" id="ProtNLM"/>
    </source>
</evidence>
<organism evidence="2 3">
    <name type="scientific">Riccia fluitans</name>
    <dbReference type="NCBI Taxonomy" id="41844"/>
    <lineage>
        <taxon>Eukaryota</taxon>
        <taxon>Viridiplantae</taxon>
        <taxon>Streptophyta</taxon>
        <taxon>Embryophyta</taxon>
        <taxon>Marchantiophyta</taxon>
        <taxon>Marchantiopsida</taxon>
        <taxon>Marchantiidae</taxon>
        <taxon>Marchantiales</taxon>
        <taxon>Ricciaceae</taxon>
        <taxon>Riccia</taxon>
    </lineage>
</organism>
<feature type="compositionally biased region" description="Polar residues" evidence="1">
    <location>
        <begin position="195"/>
        <end position="204"/>
    </location>
</feature>
<dbReference type="EMBL" id="JBHFFA010000003">
    <property type="protein sequence ID" value="KAL2636035.1"/>
    <property type="molecule type" value="Genomic_DNA"/>
</dbReference>
<accession>A0ABD1YZ32</accession>
<name>A0ABD1YZ32_9MARC</name>
<comment type="caution">
    <text evidence="2">The sequence shown here is derived from an EMBL/GenBank/DDBJ whole genome shotgun (WGS) entry which is preliminary data.</text>
</comment>
<evidence type="ECO:0000313" key="2">
    <source>
        <dbReference type="EMBL" id="KAL2636035.1"/>
    </source>
</evidence>
<evidence type="ECO:0000256" key="1">
    <source>
        <dbReference type="SAM" id="MobiDB-lite"/>
    </source>
</evidence>
<reference evidence="2 3" key="1">
    <citation type="submission" date="2024-09" db="EMBL/GenBank/DDBJ databases">
        <title>Chromosome-scale assembly of Riccia fluitans.</title>
        <authorList>
            <person name="Paukszto L."/>
            <person name="Sawicki J."/>
            <person name="Karawczyk K."/>
            <person name="Piernik-Szablinska J."/>
            <person name="Szczecinska M."/>
            <person name="Mazdziarz M."/>
        </authorList>
    </citation>
    <scope>NUCLEOTIDE SEQUENCE [LARGE SCALE GENOMIC DNA]</scope>
    <source>
        <strain evidence="2">Rf_01</strain>
        <tissue evidence="2">Aerial parts of the thallus</tissue>
    </source>
</reference>
<sequence length="303" mass="34020">MDQFLEHQANSSFPPADSRPIDRIFPAVACPARVESAEFDLNFLLVPCSQPTSAPPDLFPMSPGDSLDEHMVHPSVRATSPRERILQRHRVAAQHGPSSSVAIPNGGNGNEGNPNSRTRKQWERWQVEILLELKKHESEEGGSYAGREQMETDAGRWGYIAVELAKHGIARPWEQVESLPRSKPSNSDNPDSPTAPGNPSSPLQSDPERTCPEPLRDIGERSNSGKRRKKYSSRSSLVMVDAIEKFGQSISSAEEKRDNRESEHFKFLEENMVASRKQDEKQHQEMVDVFKTIAHAFFIMAQR</sequence>
<keyword evidence="3" id="KW-1185">Reference proteome</keyword>
<dbReference type="AlphaFoldDB" id="A0ABD1YZ32"/>
<feature type="region of interest" description="Disordered" evidence="1">
    <location>
        <begin position="91"/>
        <end position="120"/>
    </location>
</feature>
<gene>
    <name evidence="2" type="ORF">R1flu_007514</name>
</gene>
<feature type="compositionally biased region" description="Basic and acidic residues" evidence="1">
    <location>
        <begin position="206"/>
        <end position="220"/>
    </location>
</feature>